<feature type="domain" description="ATP-grasp" evidence="7">
    <location>
        <begin position="503"/>
        <end position="540"/>
    </location>
</feature>
<dbReference type="PANTHER" id="PTHR43334">
    <property type="entry name" value="ACETATE--COA LIGASE [ADP-FORMING]"/>
    <property type="match status" value="1"/>
</dbReference>
<organism evidence="8 9">
    <name type="scientific">Humitalea rosea</name>
    <dbReference type="NCBI Taxonomy" id="990373"/>
    <lineage>
        <taxon>Bacteria</taxon>
        <taxon>Pseudomonadati</taxon>
        <taxon>Pseudomonadota</taxon>
        <taxon>Alphaproteobacteria</taxon>
        <taxon>Acetobacterales</taxon>
        <taxon>Roseomonadaceae</taxon>
        <taxon>Humitalea</taxon>
    </lineage>
</organism>
<dbReference type="SUPFAM" id="SSF52210">
    <property type="entry name" value="Succinyl-CoA synthetase domains"/>
    <property type="match status" value="2"/>
</dbReference>
<dbReference type="InterPro" id="IPR051538">
    <property type="entry name" value="Acyl-CoA_Synth/Transferase"/>
</dbReference>
<comment type="similarity">
    <text evidence="5">In the N-terminal section; belongs to the acetate CoA ligase alpha subunit family.</text>
</comment>
<evidence type="ECO:0000256" key="6">
    <source>
        <dbReference type="PROSITE-ProRule" id="PRU00409"/>
    </source>
</evidence>
<dbReference type="PANTHER" id="PTHR43334:SF1">
    <property type="entry name" value="3-HYDROXYPROPIONATE--COA LIGASE [ADP-FORMING]"/>
    <property type="match status" value="1"/>
</dbReference>
<keyword evidence="3 6" id="KW-0547">Nucleotide-binding</keyword>
<dbReference type="Proteomes" id="UP000249688">
    <property type="component" value="Unassembled WGS sequence"/>
</dbReference>
<dbReference type="OrthoDB" id="9807426at2"/>
<dbReference type="Pfam" id="PF13607">
    <property type="entry name" value="Succ_CoA_lig"/>
    <property type="match status" value="1"/>
</dbReference>
<dbReference type="GO" id="GO:0016874">
    <property type="term" value="F:ligase activity"/>
    <property type="evidence" value="ECO:0007669"/>
    <property type="project" value="UniProtKB-KW"/>
</dbReference>
<evidence type="ECO:0000256" key="1">
    <source>
        <dbReference type="ARBA" id="ARBA00022532"/>
    </source>
</evidence>
<evidence type="ECO:0000256" key="4">
    <source>
        <dbReference type="ARBA" id="ARBA00022840"/>
    </source>
</evidence>
<dbReference type="InterPro" id="IPR016102">
    <property type="entry name" value="Succinyl-CoA_synth-like"/>
</dbReference>
<dbReference type="GO" id="GO:0006099">
    <property type="term" value="P:tricarboxylic acid cycle"/>
    <property type="evidence" value="ECO:0007669"/>
    <property type="project" value="UniProtKB-KW"/>
</dbReference>
<reference evidence="8 9" key="1">
    <citation type="submission" date="2018-06" db="EMBL/GenBank/DDBJ databases">
        <title>Genomic Encyclopedia of Archaeal and Bacterial Type Strains, Phase II (KMG-II): from individual species to whole genera.</title>
        <authorList>
            <person name="Goeker M."/>
        </authorList>
    </citation>
    <scope>NUCLEOTIDE SEQUENCE [LARGE SCALE GENOMIC DNA]</scope>
    <source>
        <strain evidence="8 9">DSM 24525</strain>
    </source>
</reference>
<dbReference type="Gene3D" id="3.40.50.261">
    <property type="entry name" value="Succinyl-CoA synthetase domains"/>
    <property type="match status" value="2"/>
</dbReference>
<evidence type="ECO:0000313" key="8">
    <source>
        <dbReference type="EMBL" id="PZW44773.1"/>
    </source>
</evidence>
<dbReference type="InterPro" id="IPR013815">
    <property type="entry name" value="ATP_grasp_subdomain_1"/>
</dbReference>
<dbReference type="InterPro" id="IPR032875">
    <property type="entry name" value="Succ_CoA_lig_flav_dom"/>
</dbReference>
<evidence type="ECO:0000256" key="2">
    <source>
        <dbReference type="ARBA" id="ARBA00022598"/>
    </source>
</evidence>
<dbReference type="RefSeq" id="WP_111398752.1">
    <property type="nucleotide sequence ID" value="NZ_QKYU01000014.1"/>
</dbReference>
<dbReference type="Gene3D" id="3.40.50.720">
    <property type="entry name" value="NAD(P)-binding Rossmann-like Domain"/>
    <property type="match status" value="1"/>
</dbReference>
<dbReference type="InterPro" id="IPR003781">
    <property type="entry name" value="CoA-bd"/>
</dbReference>
<evidence type="ECO:0000259" key="7">
    <source>
        <dbReference type="PROSITE" id="PS50975"/>
    </source>
</evidence>
<evidence type="ECO:0000256" key="5">
    <source>
        <dbReference type="ARBA" id="ARBA00060888"/>
    </source>
</evidence>
<protein>
    <submittedName>
        <fullName evidence="8">Acetyl-CoA synthetase (ADP-forming)</fullName>
    </submittedName>
</protein>
<dbReference type="InterPro" id="IPR011761">
    <property type="entry name" value="ATP-grasp"/>
</dbReference>
<keyword evidence="2" id="KW-0436">Ligase</keyword>
<dbReference type="SMART" id="SM00881">
    <property type="entry name" value="CoA_binding"/>
    <property type="match status" value="1"/>
</dbReference>
<dbReference type="Pfam" id="PF13380">
    <property type="entry name" value="CoA_binding_2"/>
    <property type="match status" value="1"/>
</dbReference>
<accession>A0A2W7J1C5</accession>
<evidence type="ECO:0000313" key="9">
    <source>
        <dbReference type="Proteomes" id="UP000249688"/>
    </source>
</evidence>
<dbReference type="InterPro" id="IPR036291">
    <property type="entry name" value="NAD(P)-bd_dom_sf"/>
</dbReference>
<keyword evidence="4 6" id="KW-0067">ATP-binding</keyword>
<gene>
    <name evidence="8" type="ORF">C8P66_11462</name>
</gene>
<dbReference type="GO" id="GO:0005524">
    <property type="term" value="F:ATP binding"/>
    <property type="evidence" value="ECO:0007669"/>
    <property type="project" value="UniProtKB-UniRule"/>
</dbReference>
<dbReference type="AlphaFoldDB" id="A0A2W7J1C5"/>
<dbReference type="Gene3D" id="3.30.470.20">
    <property type="entry name" value="ATP-grasp fold, B domain"/>
    <property type="match status" value="1"/>
</dbReference>
<comment type="caution">
    <text evidence="8">The sequence shown here is derived from an EMBL/GenBank/DDBJ whole genome shotgun (WGS) entry which is preliminary data.</text>
</comment>
<dbReference type="SUPFAM" id="SSF56059">
    <property type="entry name" value="Glutathione synthetase ATP-binding domain-like"/>
    <property type="match status" value="1"/>
</dbReference>
<sequence length="713" mass="73760">MDTIPPLSSPPWVKPRLSIRQILEPASIAVVGASDSRAKFGGRIMYHLVHHGFAGDLVPINRGRPEVLGRTAYATLADVPTPPEVAILAVPGETLVQNVAAAATAGVGCCVIISTGFAEASEEGAAMQAEMVAIARQSGMRIVGPNCMGLIVPHHRMPLCSSVVLDTDRLLSGSIGLISQSGALMVSVFDRASTDGIGFRHCVSLGNQADLEICDFLEVMVEDPETKAICLYVEGLKDGARFRAAAAACQAAGKPLLLVKTGRTEAGVKSARSHTASLAGSYDVFEAICRETGVVLARDPDDMVRAANILVRHPGARSPGGVGVYSTSGGGAGIASDRVTEIGLGMAVLSEATRAQLGEILLPPQADNPIDLGGRKAPDSLDITKLAADILLADPAVAYGLVVLTSMPFFAEKTRLIGEVAKASPKPCFLALTPGAAADRPRAALREVDQPYFDRFEDALRAMELVAQFDRLRAEASPMALRPAGLPAIPELPDGVATEGEVKAALAAYGVPVTRESFAATPEAAGKAAAALGFPVVLKAVSRDIAHKSDVGGVALGLRDAGAVAAAAVAMQATVAGHLPQARIDGFSVQEMIKGAAEVIIGARYDPLFGPVVLVGLGGTIVEILKDVAIAPAPVAPERALRMVESLRLAPLLQGARGMPVLDVPAIVDAVVRISWLAHDLGGRLIELEANPLLVRPVGLGLVAVDGRATLVG</sequence>
<dbReference type="PROSITE" id="PS50975">
    <property type="entry name" value="ATP_GRASP"/>
    <property type="match status" value="1"/>
</dbReference>
<name>A0A2W7J1C5_9PROT</name>
<keyword evidence="9" id="KW-1185">Reference proteome</keyword>
<dbReference type="GO" id="GO:0046872">
    <property type="term" value="F:metal ion binding"/>
    <property type="evidence" value="ECO:0007669"/>
    <property type="project" value="InterPro"/>
</dbReference>
<dbReference type="SUPFAM" id="SSF51735">
    <property type="entry name" value="NAD(P)-binding Rossmann-fold domains"/>
    <property type="match status" value="1"/>
</dbReference>
<evidence type="ECO:0000256" key="3">
    <source>
        <dbReference type="ARBA" id="ARBA00022741"/>
    </source>
</evidence>
<dbReference type="Gene3D" id="3.30.1490.20">
    <property type="entry name" value="ATP-grasp fold, A domain"/>
    <property type="match status" value="1"/>
</dbReference>
<dbReference type="Pfam" id="PF13549">
    <property type="entry name" value="ATP-grasp_5"/>
    <property type="match status" value="1"/>
</dbReference>
<keyword evidence="1" id="KW-0816">Tricarboxylic acid cycle</keyword>
<dbReference type="EMBL" id="QKYU01000014">
    <property type="protein sequence ID" value="PZW44773.1"/>
    <property type="molecule type" value="Genomic_DNA"/>
</dbReference>
<proteinExistence type="inferred from homology"/>
<dbReference type="FunFam" id="3.30.1490.20:FF:000020">
    <property type="entry name" value="Protein lysine acetyltransferase"/>
    <property type="match status" value="1"/>
</dbReference>